<evidence type="ECO:0000256" key="9">
    <source>
        <dbReference type="SAM" id="Phobius"/>
    </source>
</evidence>
<sequence length="479" mass="54257">MFNVHTSIGIDISYFCDFTSEPHVSLVPDDALTSTWRERIIHFSPSWFTVCMGTGAMSQVLVNFPYPYSGNTRWMRDLGYCFWILDIVLFITFTTFSVIRYVRYPALLRIMLLEFPASSFLGAVPTTVNTIIVGLVFYYDYSETAAWVAFVLFWISVVLTIFTGVVLILIQMFQERLHTMNDVAGVWLMTAVPNVITAAAGAVILPYLYVINEKAAVSVLVVCFLLWGLGMSQIHMILAIYFWRLISKKTPSQRFILSGYMPIAALGQASLAIYHMSIFFCDYLQKSRFVPTHSRTVSDQTLAAIGEMIYWFGLLTALFLLAHASFWLVQNTTAFIYAWPMPFNIGWWSFTFPFAAYTNGWAVVARDFRNEGMRGWAAMLGVLCIIFWFYVATFTAYLGFWKGSMFYDPALADWSVKEKEVDAAGGMAVQDVVVERLEDEEAGIRKSVKRSLSDDSGFSSYSSGESLVDQHGRDSSSRK</sequence>
<protein>
    <recommendedName>
        <fullName evidence="12">C4-dicarboxylate transporter/malic acid transport protein</fullName>
    </recommendedName>
</protein>
<feature type="compositionally biased region" description="Basic and acidic residues" evidence="8">
    <location>
        <begin position="468"/>
        <end position="479"/>
    </location>
</feature>
<feature type="transmembrane region" description="Helical" evidence="9">
    <location>
        <begin position="336"/>
        <end position="356"/>
    </location>
</feature>
<proteinExistence type="inferred from homology"/>
<evidence type="ECO:0000256" key="6">
    <source>
        <dbReference type="ARBA" id="ARBA00022989"/>
    </source>
</evidence>
<feature type="region of interest" description="Disordered" evidence="8">
    <location>
        <begin position="443"/>
        <end position="479"/>
    </location>
</feature>
<comment type="caution">
    <text evidence="10">The sequence shown here is derived from an EMBL/GenBank/DDBJ whole genome shotgun (WGS) entry which is preliminary data.</text>
</comment>
<dbReference type="PANTHER" id="PTHR31686">
    <property type="match status" value="1"/>
</dbReference>
<evidence type="ECO:0000256" key="4">
    <source>
        <dbReference type="ARBA" id="ARBA00022475"/>
    </source>
</evidence>
<feature type="transmembrane region" description="Helical" evidence="9">
    <location>
        <begin position="185"/>
        <end position="209"/>
    </location>
</feature>
<keyword evidence="3" id="KW-0813">Transport</keyword>
<dbReference type="InterPro" id="IPR051629">
    <property type="entry name" value="Sulfite_efflux_TDT"/>
</dbReference>
<feature type="transmembrane region" description="Helical" evidence="9">
    <location>
        <begin position="376"/>
        <end position="400"/>
    </location>
</feature>
<feature type="transmembrane region" description="Helical" evidence="9">
    <location>
        <begin position="308"/>
        <end position="329"/>
    </location>
</feature>
<keyword evidence="6 9" id="KW-1133">Transmembrane helix</keyword>
<dbReference type="EMBL" id="MU006107">
    <property type="protein sequence ID" value="KAF2835715.1"/>
    <property type="molecule type" value="Genomic_DNA"/>
</dbReference>
<comment type="subcellular location">
    <subcellularLocation>
        <location evidence="1">Cell membrane</location>
        <topology evidence="1">Multi-pass membrane protein</topology>
    </subcellularLocation>
</comment>
<feature type="transmembrane region" description="Helical" evidence="9">
    <location>
        <begin position="215"/>
        <end position="243"/>
    </location>
</feature>
<evidence type="ECO:0000256" key="8">
    <source>
        <dbReference type="SAM" id="MobiDB-lite"/>
    </source>
</evidence>
<evidence type="ECO:0000256" key="1">
    <source>
        <dbReference type="ARBA" id="ARBA00004651"/>
    </source>
</evidence>
<evidence type="ECO:0000313" key="10">
    <source>
        <dbReference type="EMBL" id="KAF2835715.1"/>
    </source>
</evidence>
<comment type="similarity">
    <text evidence="2">Belongs to the tellurite-resistance/dicarboxylate transporter (TDT) family.</text>
</comment>
<dbReference type="InterPro" id="IPR038665">
    <property type="entry name" value="Voltage-dep_anion_channel_sf"/>
</dbReference>
<dbReference type="GO" id="GO:0000319">
    <property type="term" value="F:sulfite transmembrane transporter activity"/>
    <property type="evidence" value="ECO:0007669"/>
    <property type="project" value="TreeGrafter"/>
</dbReference>
<keyword evidence="4" id="KW-1003">Cell membrane</keyword>
<feature type="compositionally biased region" description="Low complexity" evidence="8">
    <location>
        <begin position="454"/>
        <end position="467"/>
    </location>
</feature>
<evidence type="ECO:0000256" key="5">
    <source>
        <dbReference type="ARBA" id="ARBA00022692"/>
    </source>
</evidence>
<dbReference type="OrthoDB" id="1099at2759"/>
<keyword evidence="11" id="KW-1185">Reference proteome</keyword>
<keyword evidence="5 9" id="KW-0812">Transmembrane</keyword>
<feature type="transmembrane region" description="Helical" evidence="9">
    <location>
        <begin position="255"/>
        <end position="280"/>
    </location>
</feature>
<dbReference type="Gene3D" id="1.50.10.150">
    <property type="entry name" value="Voltage-dependent anion channel"/>
    <property type="match status" value="1"/>
</dbReference>
<name>A0A9P4S5T6_9PEZI</name>
<evidence type="ECO:0000256" key="7">
    <source>
        <dbReference type="ARBA" id="ARBA00023136"/>
    </source>
</evidence>
<feature type="transmembrane region" description="Helical" evidence="9">
    <location>
        <begin position="145"/>
        <end position="173"/>
    </location>
</feature>
<organism evidence="10 11">
    <name type="scientific">Patellaria atrata CBS 101060</name>
    <dbReference type="NCBI Taxonomy" id="1346257"/>
    <lineage>
        <taxon>Eukaryota</taxon>
        <taxon>Fungi</taxon>
        <taxon>Dikarya</taxon>
        <taxon>Ascomycota</taxon>
        <taxon>Pezizomycotina</taxon>
        <taxon>Dothideomycetes</taxon>
        <taxon>Dothideomycetes incertae sedis</taxon>
        <taxon>Patellariales</taxon>
        <taxon>Patellariaceae</taxon>
        <taxon>Patellaria</taxon>
    </lineage>
</organism>
<feature type="transmembrane region" description="Helical" evidence="9">
    <location>
        <begin position="47"/>
        <end position="68"/>
    </location>
</feature>
<keyword evidence="7 9" id="KW-0472">Membrane</keyword>
<dbReference type="Proteomes" id="UP000799429">
    <property type="component" value="Unassembled WGS sequence"/>
</dbReference>
<dbReference type="InterPro" id="IPR004695">
    <property type="entry name" value="SLAC1/Mae1/Ssu1/TehA"/>
</dbReference>
<reference evidence="10" key="1">
    <citation type="journal article" date="2020" name="Stud. Mycol.">
        <title>101 Dothideomycetes genomes: a test case for predicting lifestyles and emergence of pathogens.</title>
        <authorList>
            <person name="Haridas S."/>
            <person name="Albert R."/>
            <person name="Binder M."/>
            <person name="Bloem J."/>
            <person name="Labutti K."/>
            <person name="Salamov A."/>
            <person name="Andreopoulos B."/>
            <person name="Baker S."/>
            <person name="Barry K."/>
            <person name="Bills G."/>
            <person name="Bluhm B."/>
            <person name="Cannon C."/>
            <person name="Castanera R."/>
            <person name="Culley D."/>
            <person name="Daum C."/>
            <person name="Ezra D."/>
            <person name="Gonzalez J."/>
            <person name="Henrissat B."/>
            <person name="Kuo A."/>
            <person name="Liang C."/>
            <person name="Lipzen A."/>
            <person name="Lutzoni F."/>
            <person name="Magnuson J."/>
            <person name="Mondo S."/>
            <person name="Nolan M."/>
            <person name="Ohm R."/>
            <person name="Pangilinan J."/>
            <person name="Park H.-J."/>
            <person name="Ramirez L."/>
            <person name="Alfaro M."/>
            <person name="Sun H."/>
            <person name="Tritt A."/>
            <person name="Yoshinaga Y."/>
            <person name="Zwiers L.-H."/>
            <person name="Turgeon B."/>
            <person name="Goodwin S."/>
            <person name="Spatafora J."/>
            <person name="Crous P."/>
            <person name="Grigoriev I."/>
        </authorList>
    </citation>
    <scope>NUCLEOTIDE SEQUENCE</scope>
    <source>
        <strain evidence="10">CBS 101060</strain>
    </source>
</reference>
<dbReference type="AlphaFoldDB" id="A0A9P4S5T6"/>
<evidence type="ECO:0000256" key="3">
    <source>
        <dbReference type="ARBA" id="ARBA00022448"/>
    </source>
</evidence>
<dbReference type="Pfam" id="PF03595">
    <property type="entry name" value="SLAC1"/>
    <property type="match status" value="1"/>
</dbReference>
<evidence type="ECO:0000256" key="2">
    <source>
        <dbReference type="ARBA" id="ARBA00008566"/>
    </source>
</evidence>
<evidence type="ECO:0000313" key="11">
    <source>
        <dbReference type="Proteomes" id="UP000799429"/>
    </source>
</evidence>
<feature type="transmembrane region" description="Helical" evidence="9">
    <location>
        <begin position="120"/>
        <end position="139"/>
    </location>
</feature>
<feature type="transmembrane region" description="Helical" evidence="9">
    <location>
        <begin position="80"/>
        <end position="99"/>
    </location>
</feature>
<evidence type="ECO:0008006" key="12">
    <source>
        <dbReference type="Google" id="ProtNLM"/>
    </source>
</evidence>
<accession>A0A9P4S5T6</accession>
<dbReference type="PANTHER" id="PTHR31686:SF1">
    <property type="entry name" value="SULFITE EFFLUX PUMP SSU1"/>
    <property type="match status" value="1"/>
</dbReference>
<gene>
    <name evidence="10" type="ORF">M501DRAFT_1060716</name>
</gene>
<dbReference type="GO" id="GO:0005886">
    <property type="term" value="C:plasma membrane"/>
    <property type="evidence" value="ECO:0007669"/>
    <property type="project" value="UniProtKB-SubCell"/>
</dbReference>